<dbReference type="EMBL" id="JAUDFV010000147">
    <property type="protein sequence ID" value="KAL2720439.1"/>
    <property type="molecule type" value="Genomic_DNA"/>
</dbReference>
<evidence type="ECO:0000313" key="2">
    <source>
        <dbReference type="EMBL" id="KAL2720439.1"/>
    </source>
</evidence>
<organism evidence="2 3">
    <name type="scientific">Vespula squamosa</name>
    <name type="common">Southern yellow jacket</name>
    <name type="synonym">Wasp</name>
    <dbReference type="NCBI Taxonomy" id="30214"/>
    <lineage>
        <taxon>Eukaryota</taxon>
        <taxon>Metazoa</taxon>
        <taxon>Ecdysozoa</taxon>
        <taxon>Arthropoda</taxon>
        <taxon>Hexapoda</taxon>
        <taxon>Insecta</taxon>
        <taxon>Pterygota</taxon>
        <taxon>Neoptera</taxon>
        <taxon>Endopterygota</taxon>
        <taxon>Hymenoptera</taxon>
        <taxon>Apocrita</taxon>
        <taxon>Aculeata</taxon>
        <taxon>Vespoidea</taxon>
        <taxon>Vespidae</taxon>
        <taxon>Vespinae</taxon>
        <taxon>Vespula</taxon>
    </lineage>
</organism>
<feature type="region of interest" description="Disordered" evidence="1">
    <location>
        <begin position="74"/>
        <end position="100"/>
    </location>
</feature>
<evidence type="ECO:0000256" key="1">
    <source>
        <dbReference type="SAM" id="MobiDB-lite"/>
    </source>
</evidence>
<sequence length="100" mass="11871">MGNCSQPWHHTSRKSYCQCGADQSGPRRYKVEPRARQPLVSLNISKNNFLLKLYYTYTIRMVYTYILTRKVRQPKNSKYSETFDTNKLNTRAHTQNKYEG</sequence>
<dbReference type="Proteomes" id="UP001607302">
    <property type="component" value="Unassembled WGS sequence"/>
</dbReference>
<keyword evidence="3" id="KW-1185">Reference proteome</keyword>
<gene>
    <name evidence="2" type="ORF">V1478_010705</name>
</gene>
<feature type="region of interest" description="Disordered" evidence="1">
    <location>
        <begin position="1"/>
        <end position="28"/>
    </location>
</feature>
<evidence type="ECO:0000313" key="3">
    <source>
        <dbReference type="Proteomes" id="UP001607302"/>
    </source>
</evidence>
<feature type="compositionally biased region" description="Polar residues" evidence="1">
    <location>
        <begin position="76"/>
        <end position="100"/>
    </location>
</feature>
<accession>A0ABD2AIJ6</accession>
<comment type="caution">
    <text evidence="2">The sequence shown here is derived from an EMBL/GenBank/DDBJ whole genome shotgun (WGS) entry which is preliminary data.</text>
</comment>
<name>A0ABD2AIJ6_VESSQ</name>
<protein>
    <submittedName>
        <fullName evidence="2">Uncharacterized protein</fullName>
    </submittedName>
</protein>
<dbReference type="AlphaFoldDB" id="A0ABD2AIJ6"/>
<proteinExistence type="predicted"/>
<reference evidence="2 3" key="1">
    <citation type="journal article" date="2024" name="Ann. Entomol. Soc. Am.">
        <title>Genomic analyses of the southern and eastern yellowjacket wasps (Hymenoptera: Vespidae) reveal evolutionary signatures of social life.</title>
        <authorList>
            <person name="Catto M.A."/>
            <person name="Caine P.B."/>
            <person name="Orr S.E."/>
            <person name="Hunt B.G."/>
            <person name="Goodisman M.A.D."/>
        </authorList>
    </citation>
    <scope>NUCLEOTIDE SEQUENCE [LARGE SCALE GENOMIC DNA]</scope>
    <source>
        <strain evidence="2">233</strain>
        <tissue evidence="2">Head and thorax</tissue>
    </source>
</reference>